<dbReference type="SMART" id="SM00020">
    <property type="entry name" value="Tryp_SPc"/>
    <property type="match status" value="1"/>
</dbReference>
<evidence type="ECO:0000256" key="4">
    <source>
        <dbReference type="SAM" id="SignalP"/>
    </source>
</evidence>
<keyword evidence="1" id="KW-1015">Disulfide bond</keyword>
<dbReference type="InterPro" id="IPR009003">
    <property type="entry name" value="Peptidase_S1_PA"/>
</dbReference>
<evidence type="ECO:0000313" key="7">
    <source>
        <dbReference type="Proteomes" id="UP001153620"/>
    </source>
</evidence>
<reference evidence="6" key="2">
    <citation type="submission" date="2022-10" db="EMBL/GenBank/DDBJ databases">
        <authorList>
            <consortium name="ENA_rothamsted_submissions"/>
            <consortium name="culmorum"/>
            <person name="King R."/>
        </authorList>
    </citation>
    <scope>NUCLEOTIDE SEQUENCE</scope>
</reference>
<dbReference type="CDD" id="cd00190">
    <property type="entry name" value="Tryp_SPc"/>
    <property type="match status" value="1"/>
</dbReference>
<gene>
    <name evidence="6" type="ORF">CHIRRI_LOCUS14322</name>
</gene>
<dbReference type="GO" id="GO:0006508">
    <property type="term" value="P:proteolysis"/>
    <property type="evidence" value="ECO:0007669"/>
    <property type="project" value="InterPro"/>
</dbReference>
<dbReference type="InterPro" id="IPR001314">
    <property type="entry name" value="Peptidase_S1A"/>
</dbReference>
<accession>A0A9N9WYX2</accession>
<keyword evidence="7" id="KW-1185">Reference proteome</keyword>
<evidence type="ECO:0000256" key="1">
    <source>
        <dbReference type="ARBA" id="ARBA00023157"/>
    </source>
</evidence>
<protein>
    <recommendedName>
        <fullName evidence="5">Peptidase S1 domain-containing protein</fullName>
    </recommendedName>
</protein>
<dbReference type="AlphaFoldDB" id="A0A9N9WYX2"/>
<keyword evidence="2" id="KW-0325">Glycoprotein</keyword>
<proteinExistence type="inferred from homology"/>
<evidence type="ECO:0000259" key="5">
    <source>
        <dbReference type="PROSITE" id="PS50240"/>
    </source>
</evidence>
<sequence>MRVPSYFINFIALLNLVNSQSAPNVCFCATSGSCNGIGGGGNGGGTGTGTDGTVVNSQVFCQSGLERCCPSTGYQCGRRYPPVAGARQPIPGSGQANYGAYPWLAVIMGQTDLSFQGTGALIDHMHVLTVAHKLNQSLASGQPFIVQLGRWDGLSEVIPYQTFTVMRIFSHPSFNPSNLQNDVAILRLSQSVNLGATPTVGTACLPTNMISGVRCMVAGYGSANFGGQITSNLLKEVDLPLVDQFTCQNLLRSTRLGQNFILDQSSFLCAGGELGKDACTGDGGAPLVCQVANQWFVFGLVAWGIGCGSSNVPGVYVNVVNYMSWIQQTTNSP</sequence>
<dbReference type="GO" id="GO:0004252">
    <property type="term" value="F:serine-type endopeptidase activity"/>
    <property type="evidence" value="ECO:0007669"/>
    <property type="project" value="InterPro"/>
</dbReference>
<feature type="domain" description="Peptidase S1" evidence="5">
    <location>
        <begin position="83"/>
        <end position="331"/>
    </location>
</feature>
<dbReference type="PROSITE" id="PS51257">
    <property type="entry name" value="PROKAR_LIPOPROTEIN"/>
    <property type="match status" value="1"/>
</dbReference>
<dbReference type="EMBL" id="OU895880">
    <property type="protein sequence ID" value="CAG9811514.1"/>
    <property type="molecule type" value="Genomic_DNA"/>
</dbReference>
<reference evidence="6" key="1">
    <citation type="submission" date="2022-01" db="EMBL/GenBank/DDBJ databases">
        <authorList>
            <person name="King R."/>
        </authorList>
    </citation>
    <scope>NUCLEOTIDE SEQUENCE</scope>
</reference>
<feature type="signal peptide" evidence="4">
    <location>
        <begin position="1"/>
        <end position="19"/>
    </location>
</feature>
<dbReference type="PANTHER" id="PTHR24256">
    <property type="entry name" value="TRYPTASE-RELATED"/>
    <property type="match status" value="1"/>
</dbReference>
<dbReference type="FunFam" id="2.40.10.10:FF:000002">
    <property type="entry name" value="Transmembrane protease serine"/>
    <property type="match status" value="1"/>
</dbReference>
<dbReference type="InterPro" id="IPR043504">
    <property type="entry name" value="Peptidase_S1_PA_chymotrypsin"/>
</dbReference>
<dbReference type="OrthoDB" id="6656697at2759"/>
<dbReference type="SUPFAM" id="SSF50494">
    <property type="entry name" value="Trypsin-like serine proteases"/>
    <property type="match status" value="1"/>
</dbReference>
<name>A0A9N9WYX2_9DIPT</name>
<comment type="similarity">
    <text evidence="3">Belongs to the peptidase S1 family. CLIP subfamily.</text>
</comment>
<dbReference type="PROSITE" id="PS50240">
    <property type="entry name" value="TRYPSIN_DOM"/>
    <property type="match status" value="1"/>
</dbReference>
<feature type="chain" id="PRO_5040256110" description="Peptidase S1 domain-containing protein" evidence="4">
    <location>
        <begin position="20"/>
        <end position="333"/>
    </location>
</feature>
<evidence type="ECO:0000256" key="3">
    <source>
        <dbReference type="ARBA" id="ARBA00024195"/>
    </source>
</evidence>
<evidence type="ECO:0000313" key="6">
    <source>
        <dbReference type="EMBL" id="CAG9811514.1"/>
    </source>
</evidence>
<evidence type="ECO:0000256" key="2">
    <source>
        <dbReference type="ARBA" id="ARBA00023180"/>
    </source>
</evidence>
<keyword evidence="4" id="KW-0732">Signal</keyword>
<dbReference type="PRINTS" id="PR00722">
    <property type="entry name" value="CHYMOTRYPSIN"/>
</dbReference>
<dbReference type="Proteomes" id="UP001153620">
    <property type="component" value="Chromosome 4"/>
</dbReference>
<organism evidence="6 7">
    <name type="scientific">Chironomus riparius</name>
    <dbReference type="NCBI Taxonomy" id="315576"/>
    <lineage>
        <taxon>Eukaryota</taxon>
        <taxon>Metazoa</taxon>
        <taxon>Ecdysozoa</taxon>
        <taxon>Arthropoda</taxon>
        <taxon>Hexapoda</taxon>
        <taxon>Insecta</taxon>
        <taxon>Pterygota</taxon>
        <taxon>Neoptera</taxon>
        <taxon>Endopterygota</taxon>
        <taxon>Diptera</taxon>
        <taxon>Nematocera</taxon>
        <taxon>Chironomoidea</taxon>
        <taxon>Chironomidae</taxon>
        <taxon>Chironominae</taxon>
        <taxon>Chironomus</taxon>
    </lineage>
</organism>
<dbReference type="Pfam" id="PF00089">
    <property type="entry name" value="Trypsin"/>
    <property type="match status" value="1"/>
</dbReference>
<dbReference type="InterPro" id="IPR001254">
    <property type="entry name" value="Trypsin_dom"/>
</dbReference>
<dbReference type="InterPro" id="IPR051487">
    <property type="entry name" value="Ser/Thr_Proteases_Immune/Dev"/>
</dbReference>
<dbReference type="Gene3D" id="2.40.10.10">
    <property type="entry name" value="Trypsin-like serine proteases"/>
    <property type="match status" value="1"/>
</dbReference>